<evidence type="ECO:0000256" key="1">
    <source>
        <dbReference type="SAM" id="MobiDB-lite"/>
    </source>
</evidence>
<sequence>MATEKGSKESKKSSKEAKTEAAPKPKNQRHFGENYAQKSMVMSADTKWLVLHWSNKAEALVCDVPNRFAR</sequence>
<dbReference type="AlphaFoldDB" id="A0A3R7FXD9"/>
<evidence type="ECO:0000313" key="3">
    <source>
        <dbReference type="Proteomes" id="UP000285883"/>
    </source>
</evidence>
<accession>A0A3R7FXD9</accession>
<reference evidence="2 3" key="1">
    <citation type="submission" date="2018-07" db="EMBL/GenBank/DDBJ databases">
        <title>Genome sequencing of oomycete isolates from Chile give support for New Zealand origin for Phytophthora kernoviae and make available the first Nothophytophthora sp. genome.</title>
        <authorList>
            <person name="Studholme D.J."/>
            <person name="Sanfuentes E."/>
            <person name="Panda P."/>
            <person name="Hill R."/>
            <person name="Sambles C."/>
            <person name="Grant M."/>
            <person name="Williams N.M."/>
            <person name="Mcdougal R.L."/>
        </authorList>
    </citation>
    <scope>NUCLEOTIDE SEQUENCE [LARGE SCALE GENOMIC DNA]</scope>
    <source>
        <strain evidence="2">Chile2</strain>
    </source>
</reference>
<dbReference type="Proteomes" id="UP000285883">
    <property type="component" value="Unassembled WGS sequence"/>
</dbReference>
<feature type="region of interest" description="Disordered" evidence="1">
    <location>
        <begin position="1"/>
        <end position="34"/>
    </location>
</feature>
<comment type="caution">
    <text evidence="2">The sequence shown here is derived from an EMBL/GenBank/DDBJ whole genome shotgun (WGS) entry which is preliminary data.</text>
</comment>
<organism evidence="2 3">
    <name type="scientific">Phytophthora kernoviae</name>
    <dbReference type="NCBI Taxonomy" id="325452"/>
    <lineage>
        <taxon>Eukaryota</taxon>
        <taxon>Sar</taxon>
        <taxon>Stramenopiles</taxon>
        <taxon>Oomycota</taxon>
        <taxon>Peronosporomycetes</taxon>
        <taxon>Peronosporales</taxon>
        <taxon>Peronosporaceae</taxon>
        <taxon>Phytophthora</taxon>
    </lineage>
</organism>
<proteinExistence type="predicted"/>
<dbReference type="EMBL" id="MAYM02002009">
    <property type="protein sequence ID" value="RLN06183.1"/>
    <property type="molecule type" value="Genomic_DNA"/>
</dbReference>
<protein>
    <submittedName>
        <fullName evidence="2">Uncharacterized protein</fullName>
    </submittedName>
</protein>
<gene>
    <name evidence="2" type="ORF">BBI17_009981</name>
</gene>
<evidence type="ECO:0000313" key="2">
    <source>
        <dbReference type="EMBL" id="RLN06183.1"/>
    </source>
</evidence>
<feature type="compositionally biased region" description="Basic and acidic residues" evidence="1">
    <location>
        <begin position="1"/>
        <end position="23"/>
    </location>
</feature>
<name>A0A3R7FXD9_9STRA</name>